<dbReference type="Gene3D" id="3.40.50.2300">
    <property type="match status" value="2"/>
</dbReference>
<dbReference type="PANTHER" id="PTHR45339">
    <property type="entry name" value="HYBRID SIGNAL TRANSDUCTION HISTIDINE KINASE J"/>
    <property type="match status" value="1"/>
</dbReference>
<dbReference type="Proteomes" id="UP000683511">
    <property type="component" value="Chromosome"/>
</dbReference>
<keyword evidence="12 19" id="KW-1133">Transmembrane helix</keyword>
<dbReference type="InterPro" id="IPR029016">
    <property type="entry name" value="GAF-like_dom_sf"/>
</dbReference>
<dbReference type="Gene3D" id="3.30.450.20">
    <property type="entry name" value="PAS domain"/>
    <property type="match status" value="2"/>
</dbReference>
<dbReference type="GO" id="GO:0005886">
    <property type="term" value="C:plasma membrane"/>
    <property type="evidence" value="ECO:0007669"/>
    <property type="project" value="UniProtKB-SubCell"/>
</dbReference>
<keyword evidence="6 17" id="KW-0597">Phosphoprotein</keyword>
<keyword evidence="7" id="KW-0808">Transferase</keyword>
<dbReference type="CDD" id="cd00130">
    <property type="entry name" value="PAS"/>
    <property type="match status" value="2"/>
</dbReference>
<evidence type="ECO:0000256" key="10">
    <source>
        <dbReference type="ARBA" id="ARBA00022777"/>
    </source>
</evidence>
<dbReference type="SUPFAM" id="SSF47384">
    <property type="entry name" value="Homodimeric domain of signal transducing histidine kinase"/>
    <property type="match status" value="1"/>
</dbReference>
<dbReference type="InterPro" id="IPR008207">
    <property type="entry name" value="Sig_transdc_His_kin_Hpt_dom"/>
</dbReference>
<dbReference type="PROSITE" id="PS50113">
    <property type="entry name" value="PAC"/>
    <property type="match status" value="1"/>
</dbReference>
<dbReference type="InterPro" id="IPR036097">
    <property type="entry name" value="HisK_dim/P_sf"/>
</dbReference>
<dbReference type="SUPFAM" id="SSF55785">
    <property type="entry name" value="PYP-like sensor domain (PAS domain)"/>
    <property type="match status" value="2"/>
</dbReference>
<evidence type="ECO:0000256" key="3">
    <source>
        <dbReference type="ARBA" id="ARBA00006402"/>
    </source>
</evidence>
<dbReference type="RefSeq" id="WP_190603168.1">
    <property type="nucleotide sequence ID" value="NZ_CP021056.1"/>
</dbReference>
<dbReference type="CDD" id="cd19410">
    <property type="entry name" value="HK9-like_sensor"/>
    <property type="match status" value="1"/>
</dbReference>
<evidence type="ECO:0000256" key="13">
    <source>
        <dbReference type="ARBA" id="ARBA00023012"/>
    </source>
</evidence>
<dbReference type="InterPro" id="IPR005467">
    <property type="entry name" value="His_kinase_dom"/>
</dbReference>
<feature type="domain" description="Histidine kinase" evidence="21">
    <location>
        <begin position="1009"/>
        <end position="1230"/>
    </location>
</feature>
<keyword evidence="8 19" id="KW-0812">Transmembrane</keyword>
<evidence type="ECO:0000256" key="6">
    <source>
        <dbReference type="ARBA" id="ARBA00022553"/>
    </source>
</evidence>
<evidence type="ECO:0000313" key="26">
    <source>
        <dbReference type="EMBL" id="QXE22114.1"/>
    </source>
</evidence>
<gene>
    <name evidence="26" type="ORF">B6N60_00794</name>
</gene>
<dbReference type="CDD" id="cd17546">
    <property type="entry name" value="REC_hyHK_CKI1_RcsC-like"/>
    <property type="match status" value="1"/>
</dbReference>
<evidence type="ECO:0000256" key="4">
    <source>
        <dbReference type="ARBA" id="ARBA00012438"/>
    </source>
</evidence>
<comment type="similarity">
    <text evidence="3">In the N-terminal section; belongs to the phytochrome family.</text>
</comment>
<evidence type="ECO:0000256" key="5">
    <source>
        <dbReference type="ARBA" id="ARBA00022475"/>
    </source>
</evidence>
<feature type="domain" description="Response regulatory" evidence="22">
    <location>
        <begin position="1248"/>
        <end position="1369"/>
    </location>
</feature>
<evidence type="ECO:0000256" key="14">
    <source>
        <dbReference type="ARBA" id="ARBA00023136"/>
    </source>
</evidence>
<evidence type="ECO:0000256" key="9">
    <source>
        <dbReference type="ARBA" id="ARBA00022741"/>
    </source>
</evidence>
<dbReference type="InterPro" id="IPR000014">
    <property type="entry name" value="PAS"/>
</dbReference>
<dbReference type="Pfam" id="PF05227">
    <property type="entry name" value="CHASE3"/>
    <property type="match status" value="1"/>
</dbReference>
<evidence type="ECO:0000256" key="7">
    <source>
        <dbReference type="ARBA" id="ARBA00022679"/>
    </source>
</evidence>
<dbReference type="PROSITE" id="PS50109">
    <property type="entry name" value="HIS_KIN"/>
    <property type="match status" value="1"/>
</dbReference>
<dbReference type="CDD" id="cd16922">
    <property type="entry name" value="HATPase_EvgS-ArcB-TorS-like"/>
    <property type="match status" value="1"/>
</dbReference>
<dbReference type="InterPro" id="IPR004358">
    <property type="entry name" value="Sig_transdc_His_kin-like_C"/>
</dbReference>
<dbReference type="InterPro" id="IPR007891">
    <property type="entry name" value="CHASE3"/>
</dbReference>
<evidence type="ECO:0000256" key="18">
    <source>
        <dbReference type="SAM" id="Coils"/>
    </source>
</evidence>
<evidence type="ECO:0000256" key="17">
    <source>
        <dbReference type="PROSITE-ProRule" id="PRU00169"/>
    </source>
</evidence>
<dbReference type="SMART" id="SM00387">
    <property type="entry name" value="HATPase_c"/>
    <property type="match status" value="1"/>
</dbReference>
<dbReference type="Pfam" id="PF13426">
    <property type="entry name" value="PAS_9"/>
    <property type="match status" value="1"/>
</dbReference>
<sequence length="1663" mass="187533">MTASLPDNEAQRIEALLQYRILDTSPEVAFDDLTRLASYICGTPIALISLIDTNRQWFKSKVGLDVSETHRDLAFCSHAILQSDVFVVPDATKDERFAHNPLVTEQPDIRFYAGVPLITADGYGLGTLCVIDRIPRDLTPEQIEGLKIIARQALYQLERRRIHHSLSLTQAEENHSPIFNKFAFPFSKKMKGGLILAATILLMLGGLAYYYAKVFITADSEVKNSQRQINSQEKLISLVKDTGIGQRSYLLTGNQSDLDHYQRAVKNIDQELKTLKSLPFKASRQKQINKLENLINQKLAQLQRTIKLRAANNLPVSVEPSIRQSQSLMSEINQLNIEIEQQEKAWIEQQSALATVSKRNTIATVAIAILTGFFSFSVLYYLMYRVVQDQQKVKSVLKHERNFISAVLDTASALVMVLDHQGRIVRFNQACEQVTGYSFEEVRGRYLWNVCIAPQEVEQIKANFRHIQTTRGRNNYEHYLIAKDGTQRLTTWSTTTLNDPQGNLEYVVGTGIDITERKETEDYLQRQITAVEAATDGIAILNQNYEYIYLNSAHIQMFGYSDAAELLGQKLQTLYSPVEVQWWEEQVLPELSSQGYWRGEAIARKKDGITFPEEVSFTLLEQGGLICVCRDISQRKRAQQELAIQYAVSSALAESLGMNEATQRILQRIGKSLGWDWGEFWLVNQRANFLYCLDIWDGGSSEFQEWEIITRQVTFGLGIGLPGRIWAKNEPIWLPDVLEDGQFVRSQIAQKLGIRAGFGFPICSENKILGVMTFFSHKIQQPNGDLLKVLNSIGNQIGQFIQRKLTEEELQRQNLRSQLLGDITLKIRDSLEIDEILQISVTEVQKLLQADRVVIMHLLPDGSLNMVKEAVIPGIPVLTGQKITDNCFTETYIQKYYQGQLGIFHDIERSGLEPCHVQLLKNLGVRANLVIPLFLTHKLWGLLIAHQCDKPRYWQTWEMELLQSLADQIGIALAQAKLLEAEKFQRLELEHARQQAELASHAKSAFLANMSHEIRTPMNAVLGMTGLLLETTLNPEQRDFVETIRISGDALLSLINEILDLSKLEAGEMMLENLDFDLSNCVEEVLDLLAPQAHNKQLEIAALIQPNVPNFLQGDASRLRQVLMNLISNAIKFTTVGEVIVRVELQSETPTTAVIRFTIADTGIGISPQDREKLFHPFSQVDASITREYGGTGLGLAICRQLVNLMGGNIAVDSEIGKGSQFWFELPFIKQAQSHAPLPELKLLQNRRLLVVDDNATNRKIIHQQVSRWGMDVNEAEDASTAIIALQAAVEAGNPYDVAVIDMQMPRVDGITLGSQIKTNLAIASVSMIMLTSTNQRDEVQKAIKTGFAAYLLKPVKPSRLLDTIMNILVTTSDLENDLQPENLPSPSNFIPTSPSPLIKSPKLRVLIAEDNLVNQKVAQKLLQILGYDADVAANGQEVLQLIRKVPYDLILMDCQMPILDGLETTRAMRCWQPKSFASGRQPVIIAMTANAMKEDKENCIRSGMNDYLSKPVIKDKLAAVLDHWSQVIFANQTEETLPVLPITDLDQNLFALDIDWQHLHQLSENNTEFEWEILQLFVEDTLKHLEAARNAIQANDCEQLYREAHHLKGTSGNIGATNIQKLAEKLETMAREKERRGTYNLVAEMETYVHRISIFLANRNSL</sequence>
<dbReference type="SUPFAM" id="SSF47226">
    <property type="entry name" value="Histidine-containing phosphotransfer domain, HPT domain"/>
    <property type="match status" value="1"/>
</dbReference>
<evidence type="ECO:0000256" key="2">
    <source>
        <dbReference type="ARBA" id="ARBA00004651"/>
    </source>
</evidence>
<feature type="coiled-coil region" evidence="18">
    <location>
        <begin position="258"/>
        <end position="345"/>
    </location>
</feature>
<dbReference type="PROSITE" id="PS50110">
    <property type="entry name" value="RESPONSE_REGULATORY"/>
    <property type="match status" value="2"/>
</dbReference>
<dbReference type="CDD" id="cd00156">
    <property type="entry name" value="REC"/>
    <property type="match status" value="1"/>
</dbReference>
<dbReference type="SMART" id="SM00086">
    <property type="entry name" value="PAC"/>
    <property type="match status" value="2"/>
</dbReference>
<protein>
    <recommendedName>
        <fullName evidence="15">Circadian input-output histidine kinase CikA</fullName>
        <ecNumber evidence="4">2.7.13.3</ecNumber>
    </recommendedName>
</protein>
<feature type="domain" description="HPt" evidence="25">
    <location>
        <begin position="1567"/>
        <end position="1663"/>
    </location>
</feature>
<dbReference type="InterPro" id="IPR003018">
    <property type="entry name" value="GAF"/>
</dbReference>
<dbReference type="SMART" id="SM00065">
    <property type="entry name" value="GAF"/>
    <property type="match status" value="3"/>
</dbReference>
<accession>A0A975T4T2</accession>
<dbReference type="SMART" id="SM00091">
    <property type="entry name" value="PAS"/>
    <property type="match status" value="2"/>
</dbReference>
<name>A0A975T4T2_9NOST</name>
<dbReference type="Pfam" id="PF00512">
    <property type="entry name" value="HisKA"/>
    <property type="match status" value="1"/>
</dbReference>
<keyword evidence="14 19" id="KW-0472">Membrane</keyword>
<evidence type="ECO:0000256" key="15">
    <source>
        <dbReference type="ARBA" id="ARBA00074306"/>
    </source>
</evidence>
<dbReference type="InterPro" id="IPR001789">
    <property type="entry name" value="Sig_transdc_resp-reg_receiver"/>
</dbReference>
<dbReference type="PROSITE" id="PS50046">
    <property type="entry name" value="PHYTOCHROME_2"/>
    <property type="match status" value="1"/>
</dbReference>
<feature type="domain" description="Phytochrome chromophore attachment site" evidence="20">
    <location>
        <begin position="832"/>
        <end position="968"/>
    </location>
</feature>
<dbReference type="Pfam" id="PF01590">
    <property type="entry name" value="GAF"/>
    <property type="match status" value="2"/>
</dbReference>
<evidence type="ECO:0000256" key="1">
    <source>
        <dbReference type="ARBA" id="ARBA00000085"/>
    </source>
</evidence>
<dbReference type="Gene3D" id="1.10.287.130">
    <property type="match status" value="1"/>
</dbReference>
<dbReference type="Pfam" id="PF01627">
    <property type="entry name" value="Hpt"/>
    <property type="match status" value="1"/>
</dbReference>
<dbReference type="EMBL" id="CP021056">
    <property type="protein sequence ID" value="QXE22114.1"/>
    <property type="molecule type" value="Genomic_DNA"/>
</dbReference>
<evidence type="ECO:0000259" key="21">
    <source>
        <dbReference type="PROSITE" id="PS50109"/>
    </source>
</evidence>
<evidence type="ECO:0000259" key="20">
    <source>
        <dbReference type="PROSITE" id="PS50046"/>
    </source>
</evidence>
<keyword evidence="18" id="KW-0175">Coiled coil</keyword>
<keyword evidence="10 26" id="KW-0418">Kinase</keyword>
<feature type="domain" description="Response regulatory" evidence="22">
    <location>
        <begin position="1405"/>
        <end position="1526"/>
    </location>
</feature>
<keyword evidence="11" id="KW-0067">ATP-binding</keyword>
<dbReference type="InterPro" id="IPR036641">
    <property type="entry name" value="HPT_dom_sf"/>
</dbReference>
<evidence type="ECO:0000259" key="23">
    <source>
        <dbReference type="PROSITE" id="PS50112"/>
    </source>
</evidence>
<dbReference type="Gene3D" id="3.30.450.40">
    <property type="match status" value="3"/>
</dbReference>
<reference evidence="26" key="1">
    <citation type="submission" date="2017-04" db="EMBL/GenBank/DDBJ databases">
        <title>Genome deletions in a multicellular cyanobacterial endosymbiont for morphological adaptation in marine diatoms.</title>
        <authorList>
            <person name="Wang Y."/>
            <person name="Gao H."/>
            <person name="Li R."/>
            <person name="Xu X."/>
        </authorList>
    </citation>
    <scope>NUCLEOTIDE SEQUENCE</scope>
    <source>
        <strain evidence="26">FACHB 800</strain>
    </source>
</reference>
<evidence type="ECO:0000259" key="24">
    <source>
        <dbReference type="PROSITE" id="PS50113"/>
    </source>
</evidence>
<dbReference type="InterPro" id="IPR035965">
    <property type="entry name" value="PAS-like_dom_sf"/>
</dbReference>
<dbReference type="PRINTS" id="PR00344">
    <property type="entry name" value="BCTRLSENSOR"/>
</dbReference>
<dbReference type="Gene3D" id="1.20.120.160">
    <property type="entry name" value="HPT domain"/>
    <property type="match status" value="1"/>
</dbReference>
<feature type="transmembrane region" description="Helical" evidence="19">
    <location>
        <begin position="194"/>
        <end position="212"/>
    </location>
</feature>
<dbReference type="InterPro" id="IPR011006">
    <property type="entry name" value="CheY-like_superfamily"/>
</dbReference>
<dbReference type="SUPFAM" id="SSF55781">
    <property type="entry name" value="GAF domain-like"/>
    <property type="match status" value="3"/>
</dbReference>
<dbReference type="InterPro" id="IPR036890">
    <property type="entry name" value="HATPase_C_sf"/>
</dbReference>
<dbReference type="InterPro" id="IPR000700">
    <property type="entry name" value="PAS-assoc_C"/>
</dbReference>
<dbReference type="SMART" id="SM00448">
    <property type="entry name" value="REC"/>
    <property type="match status" value="2"/>
</dbReference>
<dbReference type="FunFam" id="1.10.287.130:FF:000003">
    <property type="entry name" value="Histidine kinase"/>
    <property type="match status" value="1"/>
</dbReference>
<dbReference type="PROSITE" id="PS50112">
    <property type="entry name" value="PAS"/>
    <property type="match status" value="1"/>
</dbReference>
<evidence type="ECO:0000256" key="16">
    <source>
        <dbReference type="PROSITE-ProRule" id="PRU00110"/>
    </source>
</evidence>
<evidence type="ECO:0000259" key="22">
    <source>
        <dbReference type="PROSITE" id="PS50110"/>
    </source>
</evidence>
<keyword evidence="13" id="KW-0902">Two-component regulatory system</keyword>
<keyword evidence="5" id="KW-1003">Cell membrane</keyword>
<dbReference type="CDD" id="cd00082">
    <property type="entry name" value="HisKA"/>
    <property type="match status" value="1"/>
</dbReference>
<dbReference type="NCBIfam" id="TIGR00229">
    <property type="entry name" value="sensory_box"/>
    <property type="match status" value="2"/>
</dbReference>
<dbReference type="Pfam" id="PF00072">
    <property type="entry name" value="Response_reg"/>
    <property type="match status" value="2"/>
</dbReference>
<keyword evidence="9" id="KW-0547">Nucleotide-binding</keyword>
<dbReference type="PANTHER" id="PTHR45339:SF1">
    <property type="entry name" value="HYBRID SIGNAL TRANSDUCTION HISTIDINE KINASE J"/>
    <property type="match status" value="1"/>
</dbReference>
<dbReference type="PROSITE" id="PS50894">
    <property type="entry name" value="HPT"/>
    <property type="match status" value="1"/>
</dbReference>
<dbReference type="SUPFAM" id="SSF52172">
    <property type="entry name" value="CheY-like"/>
    <property type="match status" value="2"/>
</dbReference>
<dbReference type="Gene3D" id="3.30.565.10">
    <property type="entry name" value="Histidine kinase-like ATPase, C-terminal domain"/>
    <property type="match status" value="1"/>
</dbReference>
<dbReference type="SUPFAM" id="SSF55874">
    <property type="entry name" value="ATPase domain of HSP90 chaperone/DNA topoisomerase II/histidine kinase"/>
    <property type="match status" value="1"/>
</dbReference>
<feature type="transmembrane region" description="Helical" evidence="19">
    <location>
        <begin position="362"/>
        <end position="382"/>
    </location>
</feature>
<dbReference type="InterPro" id="IPR013656">
    <property type="entry name" value="PAS_4"/>
</dbReference>
<dbReference type="Pfam" id="PF02518">
    <property type="entry name" value="HATPase_c"/>
    <property type="match status" value="1"/>
</dbReference>
<dbReference type="InterPro" id="IPR003594">
    <property type="entry name" value="HATPase_dom"/>
</dbReference>
<feature type="domain" description="PAC" evidence="24">
    <location>
        <begin position="474"/>
        <end position="526"/>
    </location>
</feature>
<dbReference type="Pfam" id="PF08448">
    <property type="entry name" value="PAS_4"/>
    <property type="match status" value="1"/>
</dbReference>
<proteinExistence type="inferred from homology"/>
<evidence type="ECO:0000256" key="11">
    <source>
        <dbReference type="ARBA" id="ARBA00022840"/>
    </source>
</evidence>
<evidence type="ECO:0000259" key="25">
    <source>
        <dbReference type="PROSITE" id="PS50894"/>
    </source>
</evidence>
<dbReference type="InterPro" id="IPR001610">
    <property type="entry name" value="PAC"/>
</dbReference>
<feature type="modified residue" description="Phosphohistidine" evidence="16">
    <location>
        <position position="1606"/>
    </location>
</feature>
<comment type="subcellular location">
    <subcellularLocation>
        <location evidence="2">Cell membrane</location>
        <topology evidence="2">Multi-pass membrane protein</topology>
    </subcellularLocation>
</comment>
<dbReference type="EC" id="2.7.13.3" evidence="4"/>
<dbReference type="KEGG" id="rsin:B6N60_00794"/>
<keyword evidence="27" id="KW-1185">Reference proteome</keyword>
<feature type="modified residue" description="4-aspartylphosphate" evidence="17">
    <location>
        <position position="1454"/>
    </location>
</feature>
<dbReference type="SMART" id="SM00073">
    <property type="entry name" value="HPT"/>
    <property type="match status" value="1"/>
</dbReference>
<dbReference type="FunFam" id="3.30.565.10:FF:000010">
    <property type="entry name" value="Sensor histidine kinase RcsC"/>
    <property type="match status" value="1"/>
</dbReference>
<evidence type="ECO:0000256" key="12">
    <source>
        <dbReference type="ARBA" id="ARBA00022989"/>
    </source>
</evidence>
<dbReference type="CDD" id="cd00088">
    <property type="entry name" value="HPT"/>
    <property type="match status" value="1"/>
</dbReference>
<feature type="modified residue" description="4-aspartylphosphate" evidence="17">
    <location>
        <position position="1302"/>
    </location>
</feature>
<dbReference type="InterPro" id="IPR016132">
    <property type="entry name" value="Phyto_chromo_attachment"/>
</dbReference>
<evidence type="ECO:0000313" key="27">
    <source>
        <dbReference type="Proteomes" id="UP000683511"/>
    </source>
</evidence>
<evidence type="ECO:0000256" key="19">
    <source>
        <dbReference type="SAM" id="Phobius"/>
    </source>
</evidence>
<comment type="catalytic activity">
    <reaction evidence="1">
        <text>ATP + protein L-histidine = ADP + protein N-phospho-L-histidine.</text>
        <dbReference type="EC" id="2.7.13.3"/>
    </reaction>
</comment>
<feature type="domain" description="PAS" evidence="23">
    <location>
        <begin position="400"/>
        <end position="471"/>
    </location>
</feature>
<dbReference type="Pfam" id="PF13185">
    <property type="entry name" value="GAF_2"/>
    <property type="match status" value="1"/>
</dbReference>
<dbReference type="GO" id="GO:0005524">
    <property type="term" value="F:ATP binding"/>
    <property type="evidence" value="ECO:0007669"/>
    <property type="project" value="UniProtKB-KW"/>
</dbReference>
<evidence type="ECO:0000256" key="8">
    <source>
        <dbReference type="ARBA" id="ARBA00022692"/>
    </source>
</evidence>
<dbReference type="InterPro" id="IPR003661">
    <property type="entry name" value="HisK_dim/P_dom"/>
</dbReference>
<dbReference type="GO" id="GO:0000155">
    <property type="term" value="F:phosphorelay sensor kinase activity"/>
    <property type="evidence" value="ECO:0007669"/>
    <property type="project" value="InterPro"/>
</dbReference>
<organism evidence="26 27">
    <name type="scientific">Richelia sinica FACHB-800</name>
    <dbReference type="NCBI Taxonomy" id="1357546"/>
    <lineage>
        <taxon>Bacteria</taxon>
        <taxon>Bacillati</taxon>
        <taxon>Cyanobacteriota</taxon>
        <taxon>Cyanophyceae</taxon>
        <taxon>Nostocales</taxon>
        <taxon>Nostocaceae</taxon>
        <taxon>Richelia</taxon>
    </lineage>
</organism>
<dbReference type="SMART" id="SM00388">
    <property type="entry name" value="HisKA"/>
    <property type="match status" value="1"/>
</dbReference>